<dbReference type="PANTHER" id="PTHR30538:SF0">
    <property type="entry name" value="L-LYSINE 2,3-AMINOMUTASE AQ_1632-RELATED"/>
    <property type="match status" value="1"/>
</dbReference>
<sequence length="378" mass="43303">MTWEIQLKESIRTIQEVSSVVNISSKEIKRLAHVVERHPMRVPPYYLSLIDPDDPNDPVRAMALPSVDELNLMGSYDTSGEKDNTKMPGLQHKYPQTALILSTNRCAMYCRHCFRKRLVGLPNHELLQRFDDAAAYVRQHREVNNVLITGGDPFVLDTSIIARFLEMLSDIPHLSLIRFGTRTPVTLPHRITHDPDLIRLLKKHSLPQRRIYVVTQFNHPREITEESVAAVDCLIRAGIVVNNQTVLLKGVNDEPAILAELQNNLAGIGVNPYYVFQCRPVKRVQHHFQVPLHRAFDIVEAARGMLNGHSKRFRFIMSHRKGKIEIVGKKRDEFFFKFHQARNPADTGRFFSRHINPGQGWLTDTEEIDPGRMYGAAS</sequence>
<keyword evidence="2" id="KW-0004">4Fe-4S</keyword>
<dbReference type="EMBL" id="CAADRM010000045">
    <property type="protein sequence ID" value="VFU12490.1"/>
    <property type="molecule type" value="Genomic_DNA"/>
</dbReference>
<dbReference type="InterPro" id="IPR058240">
    <property type="entry name" value="rSAM_sf"/>
</dbReference>
<keyword evidence="9" id="KW-0413">Isomerase</keyword>
<dbReference type="InterPro" id="IPR007197">
    <property type="entry name" value="rSAM"/>
</dbReference>
<dbReference type="EC" id="5.4.3.2" evidence="9"/>
<name>A0A485LW91_9ZZZZ</name>
<keyword evidence="5" id="KW-0663">Pyridoxal phosphate</keyword>
<gene>
    <name evidence="9" type="primary">kamA</name>
    <name evidence="9" type="ORF">SCFA_1390008</name>
</gene>
<evidence type="ECO:0000256" key="7">
    <source>
        <dbReference type="ARBA" id="ARBA00023014"/>
    </source>
</evidence>
<evidence type="ECO:0000256" key="5">
    <source>
        <dbReference type="ARBA" id="ARBA00022898"/>
    </source>
</evidence>
<dbReference type="PANTHER" id="PTHR30538">
    <property type="entry name" value="LYSINE 2,3-AMINOMUTASE-RELATED"/>
    <property type="match status" value="1"/>
</dbReference>
<dbReference type="PIRSF" id="PIRSF004911">
    <property type="entry name" value="DUF160"/>
    <property type="match status" value="1"/>
</dbReference>
<dbReference type="AlphaFoldDB" id="A0A485LW91"/>
<organism evidence="9">
    <name type="scientific">anaerobic digester metagenome</name>
    <dbReference type="NCBI Taxonomy" id="1263854"/>
    <lineage>
        <taxon>unclassified sequences</taxon>
        <taxon>metagenomes</taxon>
        <taxon>ecological metagenomes</taxon>
    </lineage>
</organism>
<evidence type="ECO:0000256" key="4">
    <source>
        <dbReference type="ARBA" id="ARBA00022723"/>
    </source>
</evidence>
<dbReference type="NCBIfam" id="TIGR00238">
    <property type="entry name" value="KamA family radical SAM protein"/>
    <property type="match status" value="1"/>
</dbReference>
<evidence type="ECO:0000256" key="2">
    <source>
        <dbReference type="ARBA" id="ARBA00022485"/>
    </source>
</evidence>
<comment type="cofactor">
    <cofactor evidence="1">
        <name>pyridoxal 5'-phosphate</name>
        <dbReference type="ChEBI" id="CHEBI:597326"/>
    </cofactor>
</comment>
<protein>
    <submittedName>
        <fullName evidence="9">L-lysine 2,3-aminomutase</fullName>
        <ecNumber evidence="9">5.4.3.2</ecNumber>
    </submittedName>
</protein>
<dbReference type="SUPFAM" id="SSF102114">
    <property type="entry name" value="Radical SAM enzymes"/>
    <property type="match status" value="1"/>
</dbReference>
<accession>A0A485LW91</accession>
<dbReference type="SFLD" id="SFLDS00029">
    <property type="entry name" value="Radical_SAM"/>
    <property type="match status" value="1"/>
</dbReference>
<dbReference type="InterPro" id="IPR003739">
    <property type="entry name" value="Lys_aminomutase/Glu_NH3_mut"/>
</dbReference>
<dbReference type="Pfam" id="PF04055">
    <property type="entry name" value="Radical_SAM"/>
    <property type="match status" value="1"/>
</dbReference>
<dbReference type="GO" id="GO:0050066">
    <property type="term" value="F:L-lysine 2,3-aminomutase activity"/>
    <property type="evidence" value="ECO:0007669"/>
    <property type="project" value="UniProtKB-EC"/>
</dbReference>
<keyword evidence="4" id="KW-0479">Metal-binding</keyword>
<proteinExistence type="predicted"/>
<keyword evidence="3" id="KW-0949">S-adenosyl-L-methionine</keyword>
<reference evidence="9" key="1">
    <citation type="submission" date="2019-03" db="EMBL/GenBank/DDBJ databases">
        <authorList>
            <person name="Hao L."/>
        </authorList>
    </citation>
    <scope>NUCLEOTIDE SEQUENCE</scope>
</reference>
<dbReference type="CDD" id="cd01335">
    <property type="entry name" value="Radical_SAM"/>
    <property type="match status" value="1"/>
</dbReference>
<evidence type="ECO:0000256" key="3">
    <source>
        <dbReference type="ARBA" id="ARBA00022691"/>
    </source>
</evidence>
<evidence type="ECO:0000256" key="6">
    <source>
        <dbReference type="ARBA" id="ARBA00023004"/>
    </source>
</evidence>
<dbReference type="PROSITE" id="PS51918">
    <property type="entry name" value="RADICAL_SAM"/>
    <property type="match status" value="1"/>
</dbReference>
<dbReference type="InterPro" id="IPR013785">
    <property type="entry name" value="Aldolase_TIM"/>
</dbReference>
<dbReference type="SFLD" id="SFLDG01070">
    <property type="entry name" value="PLP-dependent"/>
    <property type="match status" value="1"/>
</dbReference>
<evidence type="ECO:0000259" key="8">
    <source>
        <dbReference type="PROSITE" id="PS51918"/>
    </source>
</evidence>
<evidence type="ECO:0000313" key="9">
    <source>
        <dbReference type="EMBL" id="VFU12490.1"/>
    </source>
</evidence>
<dbReference type="GO" id="GO:0051539">
    <property type="term" value="F:4 iron, 4 sulfur cluster binding"/>
    <property type="evidence" value="ECO:0007669"/>
    <property type="project" value="UniProtKB-KW"/>
</dbReference>
<keyword evidence="6" id="KW-0408">Iron</keyword>
<dbReference type="Gene3D" id="3.20.20.70">
    <property type="entry name" value="Aldolase class I"/>
    <property type="match status" value="1"/>
</dbReference>
<feature type="domain" description="Radical SAM core" evidence="8">
    <location>
        <begin position="92"/>
        <end position="310"/>
    </location>
</feature>
<dbReference type="GO" id="GO:0046872">
    <property type="term" value="F:metal ion binding"/>
    <property type="evidence" value="ECO:0007669"/>
    <property type="project" value="UniProtKB-KW"/>
</dbReference>
<evidence type="ECO:0000256" key="1">
    <source>
        <dbReference type="ARBA" id="ARBA00001933"/>
    </source>
</evidence>
<keyword evidence="7" id="KW-0411">Iron-sulfur</keyword>